<feature type="binding site" evidence="9">
    <location>
        <position position="1769"/>
    </location>
    <ligand>
        <name>Na(+)</name>
        <dbReference type="ChEBI" id="CHEBI:29101"/>
        <label>1</label>
    </ligand>
</feature>
<evidence type="ECO:0000256" key="4">
    <source>
        <dbReference type="ARBA" id="ARBA00022723"/>
    </source>
</evidence>
<dbReference type="PROSITE" id="PS51203">
    <property type="entry name" value="CS"/>
    <property type="match status" value="1"/>
</dbReference>
<keyword evidence="7 14" id="KW-1133">Transmembrane helix</keyword>
<comment type="similarity">
    <text evidence="12">Belongs to the sodium:neurotransmitter symporter (SNF) (TC 2.A.22) family.</text>
</comment>
<feature type="region of interest" description="Disordered" evidence="13">
    <location>
        <begin position="536"/>
        <end position="570"/>
    </location>
</feature>
<dbReference type="PROSITE" id="PS00973">
    <property type="entry name" value="USP_2"/>
    <property type="match status" value="1"/>
</dbReference>
<feature type="binding site" evidence="9">
    <location>
        <position position="1669"/>
    </location>
    <ligand>
        <name>Na(+)</name>
        <dbReference type="ChEBI" id="CHEBI:29101"/>
        <label>1</label>
    </ligand>
</feature>
<keyword evidence="2 12" id="KW-0813">Transport</keyword>
<feature type="region of interest" description="Disordered" evidence="13">
    <location>
        <begin position="477"/>
        <end position="522"/>
    </location>
</feature>
<feature type="region of interest" description="Disordered" evidence="13">
    <location>
        <begin position="236"/>
        <end position="271"/>
    </location>
</feature>
<feature type="domain" description="USP" evidence="15">
    <location>
        <begin position="581"/>
        <end position="1316"/>
    </location>
</feature>
<feature type="binding site" evidence="9">
    <location>
        <position position="1415"/>
    </location>
    <ligand>
        <name>Na(+)</name>
        <dbReference type="ChEBI" id="CHEBI:29101"/>
        <label>1</label>
    </ligand>
</feature>
<feature type="transmembrane region" description="Helical" evidence="14">
    <location>
        <begin position="1586"/>
        <end position="1607"/>
    </location>
</feature>
<dbReference type="GO" id="GO:0005332">
    <property type="term" value="F:gamma-aminobutyric acid:sodium:chloride symporter activity"/>
    <property type="evidence" value="ECO:0007669"/>
    <property type="project" value="TreeGrafter"/>
</dbReference>
<evidence type="ECO:0000259" key="17">
    <source>
        <dbReference type="PROSITE" id="PS51203"/>
    </source>
</evidence>
<dbReference type="Gene3D" id="2.60.40.790">
    <property type="match status" value="2"/>
</dbReference>
<evidence type="ECO:0000256" key="9">
    <source>
        <dbReference type="PIRSR" id="PIRSR600175-1"/>
    </source>
</evidence>
<dbReference type="FunFam" id="3.90.70.10:FF:000012">
    <property type="entry name" value="ubiquitin carboxyl-terminal hydrolase 19 isoform X2"/>
    <property type="match status" value="1"/>
</dbReference>
<dbReference type="PRINTS" id="PR00176">
    <property type="entry name" value="NANEUSMPORT"/>
</dbReference>
<keyword evidence="4 9" id="KW-0479">Metal-binding</keyword>
<dbReference type="PROSITE" id="PS00754">
    <property type="entry name" value="NA_NEUROTRAN_SYMP_2"/>
    <property type="match status" value="1"/>
</dbReference>
<evidence type="ECO:0000259" key="15">
    <source>
        <dbReference type="PROSITE" id="PS50235"/>
    </source>
</evidence>
<dbReference type="SUPFAM" id="SSF54001">
    <property type="entry name" value="Cysteine proteinases"/>
    <property type="match status" value="1"/>
</dbReference>
<evidence type="ECO:0000259" key="16">
    <source>
        <dbReference type="PROSITE" id="PS50865"/>
    </source>
</evidence>
<reference evidence="19" key="2">
    <citation type="submission" date="2017-12" db="EMBL/GenBank/DDBJ databases">
        <title>Genome sequence of the Bar-tailed Godwit (Limosa lapponica baueri).</title>
        <authorList>
            <person name="Lima N.C.B."/>
            <person name="Parody-Merino A.M."/>
            <person name="Battley P.F."/>
            <person name="Fidler A.E."/>
            <person name="Prosdocimi F."/>
        </authorList>
    </citation>
    <scope>NUCLEOTIDE SEQUENCE [LARGE SCALE GENOMIC DNA]</scope>
</reference>
<keyword evidence="5 11" id="KW-0863">Zinc-finger</keyword>
<feature type="transmembrane region" description="Helical" evidence="14">
    <location>
        <begin position="1478"/>
        <end position="1505"/>
    </location>
</feature>
<keyword evidence="6" id="KW-0862">Zinc</keyword>
<dbReference type="InterPro" id="IPR037272">
    <property type="entry name" value="SNS_sf"/>
</dbReference>
<feature type="compositionally biased region" description="Basic and acidic residues" evidence="13">
    <location>
        <begin position="15"/>
        <end position="42"/>
    </location>
</feature>
<dbReference type="CDD" id="cd11509">
    <property type="entry name" value="SLC6sbd_CT1"/>
    <property type="match status" value="1"/>
</dbReference>
<dbReference type="FunFam" id="6.10.140.2220:FF:000004">
    <property type="entry name" value="ubiquitin carboxyl-terminal hydrolase 19 isoform X9"/>
    <property type="match status" value="1"/>
</dbReference>
<dbReference type="PROSITE" id="PS50267">
    <property type="entry name" value="NA_NEUROTRAN_SYMP_3"/>
    <property type="match status" value="1"/>
</dbReference>
<feature type="binding site" evidence="9">
    <location>
        <position position="1419"/>
    </location>
    <ligand>
        <name>Na(+)</name>
        <dbReference type="ChEBI" id="CHEBI:29101"/>
        <label>1</label>
    </ligand>
</feature>
<evidence type="ECO:0000256" key="12">
    <source>
        <dbReference type="RuleBase" id="RU003732"/>
    </source>
</evidence>
<keyword evidence="19" id="KW-1185">Reference proteome</keyword>
<dbReference type="PROSITE" id="PS50235">
    <property type="entry name" value="USP_3"/>
    <property type="match status" value="1"/>
</dbReference>
<dbReference type="OrthoDB" id="265776at2759"/>
<dbReference type="GO" id="GO:0005886">
    <property type="term" value="C:plasma membrane"/>
    <property type="evidence" value="ECO:0007669"/>
    <property type="project" value="TreeGrafter"/>
</dbReference>
<dbReference type="SUPFAM" id="SSF49764">
    <property type="entry name" value="HSP20-like chaperones"/>
    <property type="match status" value="2"/>
</dbReference>
<evidence type="ECO:0000256" key="10">
    <source>
        <dbReference type="PIRSR" id="PIRSR600175-2"/>
    </source>
</evidence>
<feature type="transmembrane region" description="Helical" evidence="14">
    <location>
        <begin position="1913"/>
        <end position="1934"/>
    </location>
</feature>
<keyword evidence="18" id="KW-0378">Hydrolase</keyword>
<feature type="region of interest" description="Disordered" evidence="13">
    <location>
        <begin position="1320"/>
        <end position="1396"/>
    </location>
</feature>
<feature type="transmembrane region" description="Helical" evidence="14">
    <location>
        <begin position="1695"/>
        <end position="1720"/>
    </location>
</feature>
<feature type="compositionally biased region" description="Basic and acidic residues" evidence="13">
    <location>
        <begin position="175"/>
        <end position="193"/>
    </location>
</feature>
<evidence type="ECO:0000256" key="2">
    <source>
        <dbReference type="ARBA" id="ARBA00022448"/>
    </source>
</evidence>
<dbReference type="PROSITE" id="PS50865">
    <property type="entry name" value="ZF_MYND_2"/>
    <property type="match status" value="1"/>
</dbReference>
<evidence type="ECO:0000256" key="5">
    <source>
        <dbReference type="ARBA" id="ARBA00022771"/>
    </source>
</evidence>
<evidence type="ECO:0000256" key="13">
    <source>
        <dbReference type="SAM" id="MobiDB-lite"/>
    </source>
</evidence>
<protein>
    <recommendedName>
        <fullName evidence="12">Transporter</fullName>
    </recommendedName>
</protein>
<dbReference type="InterPro" id="IPR018200">
    <property type="entry name" value="USP_CS"/>
</dbReference>
<feature type="binding site" evidence="9">
    <location>
        <position position="1412"/>
    </location>
    <ligand>
        <name>Na(+)</name>
        <dbReference type="ChEBI" id="CHEBI:29101"/>
        <label>1</label>
    </ligand>
</feature>
<dbReference type="InterPro" id="IPR002893">
    <property type="entry name" value="Znf_MYND"/>
</dbReference>
<dbReference type="PROSITE" id="PS00610">
    <property type="entry name" value="NA_NEUROTRAN_SYMP_1"/>
    <property type="match status" value="1"/>
</dbReference>
<feature type="domain" description="MYND-type" evidence="16">
    <location>
        <begin position="875"/>
        <end position="917"/>
    </location>
</feature>
<dbReference type="PROSITE" id="PS01360">
    <property type="entry name" value="ZF_MYND_1"/>
    <property type="match status" value="1"/>
</dbReference>
<dbReference type="CDD" id="cd06463">
    <property type="entry name" value="p23_like"/>
    <property type="match status" value="1"/>
</dbReference>
<feature type="transmembrane region" description="Helical" evidence="14">
    <location>
        <begin position="1619"/>
        <end position="1646"/>
    </location>
</feature>
<name>A0A2I0TU79_LIMLA</name>
<feature type="compositionally biased region" description="Low complexity" evidence="13">
    <location>
        <begin position="205"/>
        <end position="219"/>
    </location>
</feature>
<dbReference type="Gene3D" id="6.10.140.2220">
    <property type="match status" value="1"/>
</dbReference>
<feature type="binding site" evidence="9">
    <location>
        <position position="1766"/>
    </location>
    <ligand>
        <name>Na(+)</name>
        <dbReference type="ChEBI" id="CHEBI:29101"/>
        <label>1</label>
    </ligand>
</feature>
<feature type="compositionally biased region" description="Low complexity" evidence="13">
    <location>
        <begin position="1338"/>
        <end position="1348"/>
    </location>
</feature>
<feature type="region of interest" description="Disordered" evidence="13">
    <location>
        <begin position="154"/>
        <end position="220"/>
    </location>
</feature>
<dbReference type="InterPro" id="IPR028889">
    <property type="entry name" value="USP"/>
</dbReference>
<dbReference type="SUPFAM" id="SSF144232">
    <property type="entry name" value="HIT/MYND zinc finger-like"/>
    <property type="match status" value="1"/>
</dbReference>
<feature type="transmembrane region" description="Helical" evidence="14">
    <location>
        <begin position="1874"/>
        <end position="1893"/>
    </location>
</feature>
<dbReference type="SUPFAM" id="SSF161070">
    <property type="entry name" value="SNF-like"/>
    <property type="match status" value="1"/>
</dbReference>
<keyword evidence="3 12" id="KW-0812">Transmembrane</keyword>
<feature type="transmembrane region" description="Helical" evidence="14">
    <location>
        <begin position="1436"/>
        <end position="1457"/>
    </location>
</feature>
<reference evidence="19" key="1">
    <citation type="submission" date="2017-11" db="EMBL/GenBank/DDBJ databases">
        <authorList>
            <person name="Lima N.C."/>
            <person name="Parody-Merino A.M."/>
            <person name="Battley P.F."/>
            <person name="Fidler A.E."/>
            <person name="Prosdocimi F."/>
        </authorList>
    </citation>
    <scope>NUCLEOTIDE SEQUENCE [LARGE SCALE GENOMIC DNA]</scope>
</reference>
<dbReference type="InterPro" id="IPR038765">
    <property type="entry name" value="Papain-like_cys_pep_sf"/>
</dbReference>
<comment type="subcellular location">
    <subcellularLocation>
        <location evidence="1">Membrane</location>
        <topology evidence="1">Multi-pass membrane protein</topology>
    </subcellularLocation>
</comment>
<organism evidence="18 19">
    <name type="scientific">Limosa lapponica baueri</name>
    <dbReference type="NCBI Taxonomy" id="1758121"/>
    <lineage>
        <taxon>Eukaryota</taxon>
        <taxon>Metazoa</taxon>
        <taxon>Chordata</taxon>
        <taxon>Craniata</taxon>
        <taxon>Vertebrata</taxon>
        <taxon>Euteleostomi</taxon>
        <taxon>Archelosauria</taxon>
        <taxon>Archosauria</taxon>
        <taxon>Dinosauria</taxon>
        <taxon>Saurischia</taxon>
        <taxon>Theropoda</taxon>
        <taxon>Coelurosauria</taxon>
        <taxon>Aves</taxon>
        <taxon>Neognathae</taxon>
        <taxon>Neoaves</taxon>
        <taxon>Charadriiformes</taxon>
        <taxon>Scolopacidae</taxon>
        <taxon>Limosa</taxon>
    </lineage>
</organism>
<accession>A0A2I0TU79</accession>
<dbReference type="FunFam" id="3.90.70.10:FF:000020">
    <property type="entry name" value="ubiquitin carboxyl-terminal hydrolase 19 isoform X4"/>
    <property type="match status" value="1"/>
</dbReference>
<proteinExistence type="inferred from homology"/>
<dbReference type="InterPro" id="IPR001394">
    <property type="entry name" value="Peptidase_C19_UCH"/>
</dbReference>
<feature type="transmembrane region" description="Helical" evidence="14">
    <location>
        <begin position="1829"/>
        <end position="1853"/>
    </location>
</feature>
<dbReference type="Proteomes" id="UP000233556">
    <property type="component" value="Unassembled WGS sequence"/>
</dbReference>
<dbReference type="Pfam" id="PF00209">
    <property type="entry name" value="SNF"/>
    <property type="match status" value="1"/>
</dbReference>
<dbReference type="PANTHER" id="PTHR11616:SF126">
    <property type="entry name" value="TRANSPORTER"/>
    <property type="match status" value="1"/>
</dbReference>
<dbReference type="PANTHER" id="PTHR11616">
    <property type="entry name" value="SODIUM/CHLORIDE DEPENDENT TRANSPORTER"/>
    <property type="match status" value="1"/>
</dbReference>
<evidence type="ECO:0000256" key="11">
    <source>
        <dbReference type="PROSITE-ProRule" id="PRU00134"/>
    </source>
</evidence>
<keyword evidence="8 14" id="KW-0472">Membrane</keyword>
<sequence length="1985" mass="220265">MSSSTNAPGQRRVSRGLDDAANKKKQKDRANQESKEVSRPELEQAETAQEKDSEEELLLDWKQNADEIIVKLNLGSGALKVEDVRASFTDKDCVLKLPDGRQWSCQFYEEIEGSCSKIQCKKGNFLHLVLQKKIPLHNWTSLLKKRKDGSKELAKGAACWENGKEKAASTEPAPEELRAEGTEPPRSRREPSNPKRAPARSEALGGKSPGSPGTQSGPSAKRAVYLKVAPAEVEPNARVTGNVEPSKGHSGRTGSRRNGRASQVDGPTALTDLAPPLEKAVVLTKETVPVEMPPLAATTEVFPHRVATCVEKRVLQPGSPAEALRGRDCTPVLGESSKAVPVATPPLGRDGEKRDWSKDDVALEAAADEPEPFVSLSFVKNDSYEKGNDLVVVHVYVKEIHKETSKVLFREQDFTLVFQTSDTNFLRLHPGCGPHTVFRWQVKLRYGFHPLSLRRGKGAESAELEQEPVLAGAVGGAKVAMPTGPTPLDKNPPGSNQHPLSSKEEARASDKEKPRVEDGGLDGVAARTAPEHVAVKQEPHIPSPKPTCMVPPMTHSPVSTESVEDDEDEDEKKKVCLPGFTGLVNLGNTCFMNSVIQSLSNTRELRDYFHDRSFESEINYNNPLGTGGRLAIGFAMLLRALWKGTHHAFQPSKLKAIVASKASQFTGYAQHDAQEFMAFLLDGLHEDLNRIQNKPYTETVDSDGRPDEVVAEEAWQRHKMRNDSFIVDLFQGQYKSKLVCPVCSKVSITFDPFLYLPVPLPQKQKVLTVYYFAKEPHKKPIKFLVSISKENSSAMEVLDSVAHSVRVKPENLRLAEVIKNRFHRMFLPSNSLDTVSPTDLLLCFEVLSPELAKERVVELQVQQRPQVPSGPVAKCAACQKKQLPEDEKLKRCTRCYRVGYCNVACQKTHWPDHKALCRPENIGFPFIISVPESRLTYARLAQLLEGYARYSVSVFQPPFQLGRMSPEQGLQPLLPDKLEPLAKSSCAAATSVPELGDEDRASSLLQEPPLSPAVPELHPELGDTSTVRSKVLAARSSLLSLDSGFSEHMESQGDSCCEKEPSYERALKPEAAIPGYQHTPDSLSARATQFYINKIDAANREHKLEDKGDTPLDLTDDCSLALVWKNNERLKEFVLVESKELECVEDPGSASEAARAGHFTLEQCLNLFTKPEVLAPEEAWYCPKCKQHREASKQLMLWRLPNVLIIQLKRFSFRSFIWRDKINDMVDFPVRSLDLSKFCIGRKGEQQLPMYDLYAVINHYGGMIGGHYTAYARLPNDKNSQRSDVGWRLFDDSTVTTVDESQVVTRYAYVLFYRRRNSPVERPLPGHPPDHRAERTPSAEAAASQAAAGETGKLGCGAHEGRGEAEGSEPPAAGEERAVTAPLVGPPGPPKEAAPERETWTRQMDFIMSCVGFAVGLGNVWRFPYLCYKNGGGVFLIPYLLIVFVGGIPVFFLEVALGQFMKQGGIAAWNIAPLFKGLGLASMVIVFFCNSYYIMILVWGLFYLVHSLTDTLPWATCGHSWNTEQCTELFHLELCLNGTANASASIGSFNVSCTDLADKRSPVIEFWENKVLRLSGDLSEPGEMNWQMILCLVTTWVIVYFCIWKGVKSTGKIVYFTALFPYVVLILLLVHGVTLPGALGGIVYYLKPDWSKLAEAQVWIDAGTQIFFSYAIGLGALTALGSYNRFHNNCYRDAYILAVINSSTSFFAGFVVFSVLGFMASEQGVDISKVAESGPGLAFIAYPKAVTLMPLSPLWATLFFFMLLVLGLDSQFVGVEGFITGILDLFPQPGAGSLRRELTAAICCVVCCLIDLSMVTQGGMYVFQLFDYYSASGITLLWQAFWECVVIAWVYGADRFMDDVARMIGYRPLPLMKWCWAVVTPLVCVGIFVFHVVNYKPLTYNKTYVYPWWGDAIGWVLALSSMLCIPCTVIYKLLRCKGSLRERWQLLTTPIWGHHHLEYLTPEAEAKLLAPEPPKEKATLFETVI</sequence>
<keyword evidence="9" id="KW-0915">Sodium</keyword>
<feature type="region of interest" description="Disordered" evidence="13">
    <location>
        <begin position="997"/>
        <end position="1022"/>
    </location>
</feature>
<evidence type="ECO:0000256" key="3">
    <source>
        <dbReference type="ARBA" id="ARBA00022692"/>
    </source>
</evidence>
<dbReference type="InterPro" id="IPR008978">
    <property type="entry name" value="HSP20-like_chaperone"/>
</dbReference>
<dbReference type="GO" id="GO:0004843">
    <property type="term" value="F:cysteine-type deubiquitinase activity"/>
    <property type="evidence" value="ECO:0007669"/>
    <property type="project" value="InterPro"/>
</dbReference>
<feature type="disulfide bond" evidence="10">
    <location>
        <begin position="1517"/>
        <end position="1526"/>
    </location>
</feature>
<dbReference type="Pfam" id="PF16602">
    <property type="entry name" value="USP19_linker"/>
    <property type="match status" value="1"/>
</dbReference>
<feature type="transmembrane region" description="Helical" evidence="14">
    <location>
        <begin position="1798"/>
        <end position="1823"/>
    </location>
</feature>
<dbReference type="EMBL" id="KZ507184">
    <property type="protein sequence ID" value="PKU37347.1"/>
    <property type="molecule type" value="Genomic_DNA"/>
</dbReference>
<feature type="binding site" evidence="9">
    <location>
        <position position="1414"/>
    </location>
    <ligand>
        <name>Na(+)</name>
        <dbReference type="ChEBI" id="CHEBI:29101"/>
        <label>1</label>
    </ligand>
</feature>
<dbReference type="Gene3D" id="3.90.70.10">
    <property type="entry name" value="Cysteine proteinases"/>
    <property type="match status" value="2"/>
</dbReference>
<evidence type="ECO:0000313" key="18">
    <source>
        <dbReference type="EMBL" id="PKU37347.1"/>
    </source>
</evidence>
<keyword evidence="10" id="KW-1015">Disulfide bond</keyword>
<keyword evidence="12" id="KW-0769">Symport</keyword>
<dbReference type="GO" id="GO:0008270">
    <property type="term" value="F:zinc ion binding"/>
    <property type="evidence" value="ECO:0007669"/>
    <property type="project" value="UniProtKB-KW"/>
</dbReference>
<feature type="domain" description="CS" evidence="17">
    <location>
        <begin position="54"/>
        <end position="143"/>
    </location>
</feature>
<feature type="compositionally biased region" description="Basic and acidic residues" evidence="13">
    <location>
        <begin position="1328"/>
        <end position="1337"/>
    </location>
</feature>
<dbReference type="Pfam" id="PF01753">
    <property type="entry name" value="zf-MYND"/>
    <property type="match status" value="1"/>
</dbReference>
<evidence type="ECO:0000256" key="14">
    <source>
        <dbReference type="SAM" id="Phobius"/>
    </source>
</evidence>
<dbReference type="CDD" id="cd02674">
    <property type="entry name" value="Peptidase_C19R"/>
    <property type="match status" value="1"/>
</dbReference>
<feature type="binding site" evidence="9">
    <location>
        <position position="1701"/>
    </location>
    <ligand>
        <name>Na(+)</name>
        <dbReference type="ChEBI" id="CHEBI:29101"/>
        <label>1</label>
    </ligand>
</feature>
<feature type="binding site" evidence="9">
    <location>
        <position position="1770"/>
    </location>
    <ligand>
        <name>Na(+)</name>
        <dbReference type="ChEBI" id="CHEBI:29101"/>
        <label>1</label>
    </ligand>
</feature>
<dbReference type="GO" id="GO:0016579">
    <property type="term" value="P:protein deubiquitination"/>
    <property type="evidence" value="ECO:0007669"/>
    <property type="project" value="InterPro"/>
</dbReference>
<dbReference type="Pfam" id="PF00443">
    <property type="entry name" value="UCH"/>
    <property type="match status" value="1"/>
</dbReference>
<dbReference type="InterPro" id="IPR000175">
    <property type="entry name" value="Na/ntran_symport"/>
</dbReference>
<evidence type="ECO:0000256" key="7">
    <source>
        <dbReference type="ARBA" id="ARBA00022989"/>
    </source>
</evidence>
<feature type="compositionally biased region" description="Basic and acidic residues" evidence="13">
    <location>
        <begin position="501"/>
        <end position="518"/>
    </location>
</feature>
<dbReference type="PROSITE" id="PS00972">
    <property type="entry name" value="USP_1"/>
    <property type="match status" value="1"/>
</dbReference>
<evidence type="ECO:0000256" key="8">
    <source>
        <dbReference type="ARBA" id="ARBA00023136"/>
    </source>
</evidence>
<evidence type="ECO:0000256" key="1">
    <source>
        <dbReference type="ARBA" id="ARBA00004141"/>
    </source>
</evidence>
<dbReference type="FunFam" id="2.60.40.790:FF:000074">
    <property type="entry name" value="Ubiquitin-specific peptidase 19"/>
    <property type="match status" value="1"/>
</dbReference>
<dbReference type="InterPro" id="IPR007052">
    <property type="entry name" value="CS_dom"/>
</dbReference>
<evidence type="ECO:0000313" key="19">
    <source>
        <dbReference type="Proteomes" id="UP000233556"/>
    </source>
</evidence>
<evidence type="ECO:0000256" key="6">
    <source>
        <dbReference type="ARBA" id="ARBA00022833"/>
    </source>
</evidence>
<feature type="region of interest" description="Disordered" evidence="13">
    <location>
        <begin position="1"/>
        <end position="55"/>
    </location>
</feature>
<gene>
    <name evidence="18" type="ORF">llap_12344</name>
</gene>
<feature type="transmembrane region" description="Helical" evidence="14">
    <location>
        <begin position="1666"/>
        <end position="1683"/>
    </location>
</feature>